<dbReference type="Proteomes" id="UP000437824">
    <property type="component" value="Unassembled WGS sequence"/>
</dbReference>
<dbReference type="EMBL" id="WMBC01000056">
    <property type="protein sequence ID" value="MTD62927.1"/>
    <property type="molecule type" value="Genomic_DNA"/>
</dbReference>
<evidence type="ECO:0000313" key="2">
    <source>
        <dbReference type="Proteomes" id="UP000437824"/>
    </source>
</evidence>
<protein>
    <submittedName>
        <fullName evidence="1">DUF2326 domain-containing protein</fullName>
    </submittedName>
</protein>
<reference evidence="1 2" key="1">
    <citation type="submission" date="2019-11" db="EMBL/GenBank/DDBJ databases">
        <title>Draft genome sequence of Blautia luti DSM 14534T, isolated from human stool.</title>
        <authorList>
            <person name="Ortiz R."/>
            <person name="Melis-Arcos F."/>
            <person name="Covarrubias P."/>
            <person name="Cardenas J.P."/>
            <person name="Perez-Donoso J."/>
            <person name="Almonacid D."/>
        </authorList>
    </citation>
    <scope>NUCLEOTIDE SEQUENCE [LARGE SCALE GENOMIC DNA]</scope>
    <source>
        <strain evidence="1 2">DSM 14534</strain>
    </source>
</reference>
<dbReference type="AlphaFoldDB" id="A0A844GRE8"/>
<comment type="caution">
    <text evidence="1">The sequence shown here is derived from an EMBL/GenBank/DDBJ whole genome shotgun (WGS) entry which is preliminary data.</text>
</comment>
<sequence>MAVEFINYGLLKRHEESRVSLIPNETFPYTTLICLDFDINGKSIATKRSIENHKCPTLIVDGKNTSFTDIEDATSYLT</sequence>
<accession>A0A844GRE8</accession>
<evidence type="ECO:0000313" key="1">
    <source>
        <dbReference type="EMBL" id="MTD62927.1"/>
    </source>
</evidence>
<proteinExistence type="predicted"/>
<feature type="non-terminal residue" evidence="1">
    <location>
        <position position="78"/>
    </location>
</feature>
<name>A0A844GRE8_9FIRM</name>
<organism evidence="1 2">
    <name type="scientific">Blautia luti DSM 14534 = JCM 17040</name>
    <dbReference type="NCBI Taxonomy" id="649762"/>
    <lineage>
        <taxon>Bacteria</taxon>
        <taxon>Bacillati</taxon>
        <taxon>Bacillota</taxon>
        <taxon>Clostridia</taxon>
        <taxon>Lachnospirales</taxon>
        <taxon>Lachnospiraceae</taxon>
        <taxon>Blautia</taxon>
    </lineage>
</organism>
<gene>
    <name evidence="1" type="ORF">GKZ57_17305</name>
</gene>